<gene>
    <name evidence="1" type="ORF">DKX38_018544</name>
</gene>
<name>A0A5N5KNA0_9ROSI</name>
<dbReference type="PANTHER" id="PTHR47532">
    <property type="entry name" value="RETINAL-BINDING PROTEIN"/>
    <property type="match status" value="1"/>
</dbReference>
<evidence type="ECO:0000313" key="2">
    <source>
        <dbReference type="Proteomes" id="UP000326939"/>
    </source>
</evidence>
<comment type="caution">
    <text evidence="1">The sequence shown here is derived from an EMBL/GenBank/DDBJ whole genome shotgun (WGS) entry which is preliminary data.</text>
</comment>
<accession>A0A5N5KNA0</accession>
<dbReference type="EMBL" id="VDCV01000012">
    <property type="protein sequence ID" value="KAB5531874.1"/>
    <property type="molecule type" value="Genomic_DNA"/>
</dbReference>
<evidence type="ECO:0000313" key="1">
    <source>
        <dbReference type="EMBL" id="KAB5531874.1"/>
    </source>
</evidence>
<dbReference type="PANTHER" id="PTHR47532:SF1">
    <property type="entry name" value="RETINAL-BINDING PROTEIN"/>
    <property type="match status" value="1"/>
</dbReference>
<keyword evidence="2" id="KW-1185">Reference proteome</keyword>
<dbReference type="Proteomes" id="UP000326939">
    <property type="component" value="Chromosome 12"/>
</dbReference>
<reference evidence="2" key="1">
    <citation type="journal article" date="2019" name="Gigascience">
        <title>De novo genome assembly of the endangered Acer yangbiense, a plant species with extremely small populations endemic to Yunnan Province, China.</title>
        <authorList>
            <person name="Yang J."/>
            <person name="Wariss H.M."/>
            <person name="Tao L."/>
            <person name="Zhang R."/>
            <person name="Yun Q."/>
            <person name="Hollingsworth P."/>
            <person name="Dao Z."/>
            <person name="Luo G."/>
            <person name="Guo H."/>
            <person name="Ma Y."/>
            <person name="Sun W."/>
        </authorList>
    </citation>
    <scope>NUCLEOTIDE SEQUENCE [LARGE SCALE GENOMIC DNA]</scope>
    <source>
        <strain evidence="2">cv. br00</strain>
    </source>
</reference>
<protein>
    <submittedName>
        <fullName evidence="1">Uncharacterized protein</fullName>
    </submittedName>
</protein>
<dbReference type="AlphaFoldDB" id="A0A5N5KNA0"/>
<sequence>MASTEGLVPITRRFLASYYEKYPFAPLPDDVSRLSSEIRSITSDLLKDSPPRSQEEIVLLKEAEGGLIKSMRICGRIENIWKKFSFLLDKSRCPPALQNDSEFASVFSILKDKFQKTLCALQAFQAMNSDHIFNTGDHAIVAVDCALLLPVFGWVWGVPAAGFKYVFVVSSCSSQASA</sequence>
<proteinExistence type="predicted"/>
<organism evidence="1 2">
    <name type="scientific">Salix brachista</name>
    <dbReference type="NCBI Taxonomy" id="2182728"/>
    <lineage>
        <taxon>Eukaryota</taxon>
        <taxon>Viridiplantae</taxon>
        <taxon>Streptophyta</taxon>
        <taxon>Embryophyta</taxon>
        <taxon>Tracheophyta</taxon>
        <taxon>Spermatophyta</taxon>
        <taxon>Magnoliopsida</taxon>
        <taxon>eudicotyledons</taxon>
        <taxon>Gunneridae</taxon>
        <taxon>Pentapetalae</taxon>
        <taxon>rosids</taxon>
        <taxon>fabids</taxon>
        <taxon>Malpighiales</taxon>
        <taxon>Salicaceae</taxon>
        <taxon>Saliceae</taxon>
        <taxon>Salix</taxon>
    </lineage>
</organism>